<dbReference type="SUPFAM" id="SSF56954">
    <property type="entry name" value="Outer membrane efflux proteins (OEP)"/>
    <property type="match status" value="1"/>
</dbReference>
<gene>
    <name evidence="9" type="ORF">EUV02_09720</name>
</gene>
<dbReference type="AlphaFoldDB" id="A0A4Y9ENY9"/>
<organism evidence="9 10">
    <name type="scientific">Glacieibacterium arshaanense</name>
    <dbReference type="NCBI Taxonomy" id="2511025"/>
    <lineage>
        <taxon>Bacteria</taxon>
        <taxon>Pseudomonadati</taxon>
        <taxon>Pseudomonadota</taxon>
        <taxon>Alphaproteobacteria</taxon>
        <taxon>Sphingomonadales</taxon>
        <taxon>Sphingosinicellaceae</taxon>
        <taxon>Glacieibacterium</taxon>
    </lineage>
</organism>
<dbReference type="InterPro" id="IPR003423">
    <property type="entry name" value="OMP_efflux"/>
</dbReference>
<proteinExistence type="inferred from homology"/>
<keyword evidence="8" id="KW-0732">Signal</keyword>
<dbReference type="NCBIfam" id="TIGR01844">
    <property type="entry name" value="type_I_sec_TolC"/>
    <property type="match status" value="1"/>
</dbReference>
<keyword evidence="10" id="KW-1185">Reference proteome</keyword>
<dbReference type="OrthoDB" id="9789368at2"/>
<evidence type="ECO:0000256" key="5">
    <source>
        <dbReference type="ARBA" id="ARBA00022692"/>
    </source>
</evidence>
<dbReference type="PANTHER" id="PTHR30026:SF22">
    <property type="entry name" value="OUTER MEMBRANE EFFLUX PROTEIN"/>
    <property type="match status" value="1"/>
</dbReference>
<name>A0A4Y9ENY9_9SPHN</name>
<evidence type="ECO:0000256" key="7">
    <source>
        <dbReference type="ARBA" id="ARBA00023237"/>
    </source>
</evidence>
<accession>A0A4Y9ENY9</accession>
<evidence type="ECO:0000313" key="10">
    <source>
        <dbReference type="Proteomes" id="UP000297737"/>
    </source>
</evidence>
<evidence type="ECO:0000256" key="3">
    <source>
        <dbReference type="ARBA" id="ARBA00022448"/>
    </source>
</evidence>
<keyword evidence="7" id="KW-0998">Cell outer membrane</keyword>
<feature type="signal peptide" evidence="8">
    <location>
        <begin position="1"/>
        <end position="30"/>
    </location>
</feature>
<dbReference type="Gene3D" id="1.20.1600.10">
    <property type="entry name" value="Outer membrane efflux proteins (OEP)"/>
    <property type="match status" value="1"/>
</dbReference>
<feature type="chain" id="PRO_5021415074" description="Type I secretion protein TolC" evidence="8">
    <location>
        <begin position="31"/>
        <end position="484"/>
    </location>
</feature>
<dbReference type="GO" id="GO:0015562">
    <property type="term" value="F:efflux transmembrane transporter activity"/>
    <property type="evidence" value="ECO:0007669"/>
    <property type="project" value="InterPro"/>
</dbReference>
<dbReference type="PANTHER" id="PTHR30026">
    <property type="entry name" value="OUTER MEMBRANE PROTEIN TOLC"/>
    <property type="match status" value="1"/>
</dbReference>
<evidence type="ECO:0000256" key="1">
    <source>
        <dbReference type="ARBA" id="ARBA00004442"/>
    </source>
</evidence>
<dbReference type="Pfam" id="PF02321">
    <property type="entry name" value="OEP"/>
    <property type="match status" value="2"/>
</dbReference>
<keyword evidence="6" id="KW-0472">Membrane</keyword>
<dbReference type="InterPro" id="IPR010130">
    <property type="entry name" value="T1SS_OMP_TolC"/>
</dbReference>
<evidence type="ECO:0000256" key="2">
    <source>
        <dbReference type="ARBA" id="ARBA00007613"/>
    </source>
</evidence>
<protein>
    <recommendedName>
        <fullName evidence="11">Type I secretion protein TolC</fullName>
    </recommendedName>
</protein>
<evidence type="ECO:0008006" key="11">
    <source>
        <dbReference type="Google" id="ProtNLM"/>
    </source>
</evidence>
<dbReference type="EMBL" id="SIHO01000002">
    <property type="protein sequence ID" value="TFU03440.1"/>
    <property type="molecule type" value="Genomic_DNA"/>
</dbReference>
<dbReference type="GO" id="GO:1990281">
    <property type="term" value="C:efflux pump complex"/>
    <property type="evidence" value="ECO:0007669"/>
    <property type="project" value="TreeGrafter"/>
</dbReference>
<dbReference type="GO" id="GO:0009279">
    <property type="term" value="C:cell outer membrane"/>
    <property type="evidence" value="ECO:0007669"/>
    <property type="project" value="UniProtKB-SubCell"/>
</dbReference>
<evidence type="ECO:0000256" key="6">
    <source>
        <dbReference type="ARBA" id="ARBA00023136"/>
    </source>
</evidence>
<evidence type="ECO:0000256" key="8">
    <source>
        <dbReference type="SAM" id="SignalP"/>
    </source>
</evidence>
<dbReference type="RefSeq" id="WP_135246032.1">
    <property type="nucleotide sequence ID" value="NZ_SIHO01000002.1"/>
</dbReference>
<keyword evidence="5" id="KW-0812">Transmembrane</keyword>
<evidence type="ECO:0000313" key="9">
    <source>
        <dbReference type="EMBL" id="TFU03440.1"/>
    </source>
</evidence>
<reference evidence="9 10" key="1">
    <citation type="submission" date="2019-02" db="EMBL/GenBank/DDBJ databases">
        <title>Polymorphobacter sp. isolated from the lake at the Tibet of China.</title>
        <authorList>
            <person name="Li A."/>
        </authorList>
    </citation>
    <scope>NUCLEOTIDE SEQUENCE [LARGE SCALE GENOMIC DNA]</scope>
    <source>
        <strain evidence="9 10">DJ1R-1</strain>
    </source>
</reference>
<comment type="similarity">
    <text evidence="2">Belongs to the outer membrane factor (OMF) (TC 1.B.17) family.</text>
</comment>
<keyword evidence="4" id="KW-1134">Transmembrane beta strand</keyword>
<sequence length="484" mass="51228">MNSEIARRIATRTLPLAMIALALGGTPLRADTLAAALASAYETNPELQAQRAVTRQVDETVPQALSGYRPGVGATVGYKANGDNFNEAGQVFTAGGTITQPLYTGGQTKAAVSASENLVLASRAQLRAAENTVMVSVVTAYANVLALERVVELTKNQVKVLSRELQASKDRFEVGDLTRTDVAQSEARLARSQSQLIAAQGTLTLARESYRRVVGRLPVDLEPLPPLPTLPGTPAQAVDIADRNNPSLIAARFNEAAARYTVRQLEGQRLPSVAASAGLGYANYTGAGGVVPNGDYFTQNIGVSATVPLYQAGAVGSVIRQAQEVRSQRLEQITATERVVVETTTNSYSNVQTARATIQSAEVGVKANTLALEGVKQENQVGSRTLLDVLNAEQELLTVQVDLVQAKRDEYVASYQLLASMGLAEATVLGAPVTPYDSTANGKRVRGIWSDWATNPNPAAQPLPQPVAASQSVSDFVPVPVAPR</sequence>
<dbReference type="GO" id="GO:0015288">
    <property type="term" value="F:porin activity"/>
    <property type="evidence" value="ECO:0007669"/>
    <property type="project" value="TreeGrafter"/>
</dbReference>
<comment type="caution">
    <text evidence="9">The sequence shown here is derived from an EMBL/GenBank/DDBJ whole genome shotgun (WGS) entry which is preliminary data.</text>
</comment>
<evidence type="ECO:0000256" key="4">
    <source>
        <dbReference type="ARBA" id="ARBA00022452"/>
    </source>
</evidence>
<keyword evidence="3" id="KW-0813">Transport</keyword>
<comment type="subcellular location">
    <subcellularLocation>
        <location evidence="1">Cell outer membrane</location>
    </subcellularLocation>
</comment>
<dbReference type="InterPro" id="IPR051906">
    <property type="entry name" value="TolC-like"/>
</dbReference>
<dbReference type="Proteomes" id="UP000297737">
    <property type="component" value="Unassembled WGS sequence"/>
</dbReference>